<organism evidence="9 10">
    <name type="scientific">Paenibacillus baimaensis</name>
    <dbReference type="NCBI Taxonomy" id="2982185"/>
    <lineage>
        <taxon>Bacteria</taxon>
        <taxon>Bacillati</taxon>
        <taxon>Bacillota</taxon>
        <taxon>Bacilli</taxon>
        <taxon>Bacillales</taxon>
        <taxon>Paenibacillaceae</taxon>
        <taxon>Paenibacillus</taxon>
    </lineage>
</organism>
<evidence type="ECO:0000256" key="4">
    <source>
        <dbReference type="ARBA" id="ARBA00022692"/>
    </source>
</evidence>
<evidence type="ECO:0000256" key="5">
    <source>
        <dbReference type="ARBA" id="ARBA00022989"/>
    </source>
</evidence>
<feature type="transmembrane region" description="Helical" evidence="7">
    <location>
        <begin position="135"/>
        <end position="160"/>
    </location>
</feature>
<dbReference type="InterPro" id="IPR035906">
    <property type="entry name" value="MetI-like_sf"/>
</dbReference>
<accession>A0ABT2UB72</accession>
<proteinExistence type="inferred from homology"/>
<sequence length="288" mass="32173">MKTGLGERIFSGANYIVLTLLSLTMLLPIVHVAAISLSSKVSAEGGLVFLWPVDFNVSAWNYILGRTDLWQSFGVNVFVTIVGTVGGLILTCLMAYPLTKKAFVIRKIVLLGVIVTMIFKPPMIPYFLVLKSYGLYNSIFALIIPSFIDVFNLMLVVTFFRQLPYELEEAAIMDGAHAYQILLKVVMPLSKPVLATIGLFMAVTYWNIFYHAVLFITDKKLYPLQLKLREFITQSDSLIDMRSIGTLEYNTQTIESAAIIIATLPIILVYPFIQKHFVKGATLGAVKE</sequence>
<comment type="caution">
    <text evidence="9">The sequence shown here is derived from an EMBL/GenBank/DDBJ whole genome shotgun (WGS) entry which is preliminary data.</text>
</comment>
<dbReference type="SUPFAM" id="SSF161098">
    <property type="entry name" value="MetI-like"/>
    <property type="match status" value="1"/>
</dbReference>
<name>A0ABT2UB72_9BACL</name>
<evidence type="ECO:0000256" key="2">
    <source>
        <dbReference type="ARBA" id="ARBA00022448"/>
    </source>
</evidence>
<dbReference type="InterPro" id="IPR000515">
    <property type="entry name" value="MetI-like"/>
</dbReference>
<dbReference type="EMBL" id="JAOQIO010000015">
    <property type="protein sequence ID" value="MCU6791867.1"/>
    <property type="molecule type" value="Genomic_DNA"/>
</dbReference>
<feature type="transmembrane region" description="Helical" evidence="7">
    <location>
        <begin position="46"/>
        <end position="63"/>
    </location>
</feature>
<dbReference type="PANTHER" id="PTHR43744:SF9">
    <property type="entry name" value="POLYGALACTURONAN_RHAMNOGALACTURONAN TRANSPORT SYSTEM PERMEASE PROTEIN YTCP"/>
    <property type="match status" value="1"/>
</dbReference>
<keyword evidence="2 7" id="KW-0813">Transport</keyword>
<keyword evidence="6 7" id="KW-0472">Membrane</keyword>
<feature type="transmembrane region" description="Helical" evidence="7">
    <location>
        <begin position="256"/>
        <end position="273"/>
    </location>
</feature>
<feature type="transmembrane region" description="Helical" evidence="7">
    <location>
        <begin position="12"/>
        <end position="34"/>
    </location>
</feature>
<comment type="subcellular location">
    <subcellularLocation>
        <location evidence="1 7">Cell membrane</location>
        <topology evidence="1 7">Multi-pass membrane protein</topology>
    </subcellularLocation>
</comment>
<protein>
    <submittedName>
        <fullName evidence="9">Carbohydrate ABC transporter permease</fullName>
    </submittedName>
</protein>
<dbReference type="CDD" id="cd06261">
    <property type="entry name" value="TM_PBP2"/>
    <property type="match status" value="1"/>
</dbReference>
<dbReference type="RefSeq" id="WP_262683305.1">
    <property type="nucleotide sequence ID" value="NZ_JAOQIO010000015.1"/>
</dbReference>
<keyword evidence="5 7" id="KW-1133">Transmembrane helix</keyword>
<feature type="transmembrane region" description="Helical" evidence="7">
    <location>
        <begin position="193"/>
        <end position="216"/>
    </location>
</feature>
<dbReference type="PROSITE" id="PS50928">
    <property type="entry name" value="ABC_TM1"/>
    <property type="match status" value="1"/>
</dbReference>
<feature type="transmembrane region" description="Helical" evidence="7">
    <location>
        <begin position="108"/>
        <end position="129"/>
    </location>
</feature>
<evidence type="ECO:0000256" key="7">
    <source>
        <dbReference type="RuleBase" id="RU363032"/>
    </source>
</evidence>
<feature type="domain" description="ABC transmembrane type-1" evidence="8">
    <location>
        <begin position="69"/>
        <end position="270"/>
    </location>
</feature>
<evidence type="ECO:0000256" key="6">
    <source>
        <dbReference type="ARBA" id="ARBA00023136"/>
    </source>
</evidence>
<comment type="similarity">
    <text evidence="7">Belongs to the binding-protein-dependent transport system permease family.</text>
</comment>
<evidence type="ECO:0000256" key="3">
    <source>
        <dbReference type="ARBA" id="ARBA00022475"/>
    </source>
</evidence>
<keyword evidence="4 7" id="KW-0812">Transmembrane</keyword>
<dbReference type="Gene3D" id="1.10.3720.10">
    <property type="entry name" value="MetI-like"/>
    <property type="match status" value="1"/>
</dbReference>
<evidence type="ECO:0000256" key="1">
    <source>
        <dbReference type="ARBA" id="ARBA00004651"/>
    </source>
</evidence>
<dbReference type="Proteomes" id="UP001652445">
    <property type="component" value="Unassembled WGS sequence"/>
</dbReference>
<evidence type="ECO:0000259" key="8">
    <source>
        <dbReference type="PROSITE" id="PS50928"/>
    </source>
</evidence>
<keyword evidence="3" id="KW-1003">Cell membrane</keyword>
<evidence type="ECO:0000313" key="10">
    <source>
        <dbReference type="Proteomes" id="UP001652445"/>
    </source>
</evidence>
<reference evidence="9 10" key="1">
    <citation type="submission" date="2022-09" db="EMBL/GenBank/DDBJ databases">
        <authorList>
            <person name="Han X.L."/>
            <person name="Wang Q."/>
            <person name="Lu T."/>
        </authorList>
    </citation>
    <scope>NUCLEOTIDE SEQUENCE [LARGE SCALE GENOMIC DNA]</scope>
    <source>
        <strain evidence="9 10">WQ 127069</strain>
    </source>
</reference>
<dbReference type="Pfam" id="PF00528">
    <property type="entry name" value="BPD_transp_1"/>
    <property type="match status" value="1"/>
</dbReference>
<keyword evidence="10" id="KW-1185">Reference proteome</keyword>
<feature type="transmembrane region" description="Helical" evidence="7">
    <location>
        <begin position="75"/>
        <end position="96"/>
    </location>
</feature>
<evidence type="ECO:0000313" key="9">
    <source>
        <dbReference type="EMBL" id="MCU6791867.1"/>
    </source>
</evidence>
<dbReference type="PANTHER" id="PTHR43744">
    <property type="entry name" value="ABC TRANSPORTER PERMEASE PROTEIN MG189-RELATED-RELATED"/>
    <property type="match status" value="1"/>
</dbReference>
<gene>
    <name evidence="9" type="ORF">OB236_06975</name>
</gene>